<name>A0A2P5CWQ1_PARAD</name>
<dbReference type="OrthoDB" id="1730120at2759"/>
<evidence type="ECO:0000256" key="1">
    <source>
        <dbReference type="SAM" id="MobiDB-lite"/>
    </source>
</evidence>
<evidence type="ECO:0000313" key="3">
    <source>
        <dbReference type="Proteomes" id="UP000237105"/>
    </source>
</evidence>
<feature type="compositionally biased region" description="Basic residues" evidence="1">
    <location>
        <begin position="140"/>
        <end position="151"/>
    </location>
</feature>
<sequence length="184" mass="21292">MKNKTTVASMWLKLESLYMTESLTNRIYLKVKFFGFKIGEDKSLDENLDDFNKLVIDLENIGKKIDDENQAAVLLNSMPSVCSQLKDTIRYSRETLILEELEPAIRSKEKELRAEAENEEGSEALNIRGRPQTRDNKNQNKAKSKSRHKKNALFATKRDTSKKKTTQIEKENKTGKKSIMEMRM</sequence>
<accession>A0A2P5CWQ1</accession>
<protein>
    <submittedName>
        <fullName evidence="2">Uncharacterized protein</fullName>
    </submittedName>
</protein>
<gene>
    <name evidence="2" type="ORF">PanWU01x14_116370</name>
</gene>
<dbReference type="AlphaFoldDB" id="A0A2P5CWQ1"/>
<dbReference type="Proteomes" id="UP000237105">
    <property type="component" value="Unassembled WGS sequence"/>
</dbReference>
<comment type="caution">
    <text evidence="2">The sequence shown here is derived from an EMBL/GenBank/DDBJ whole genome shotgun (WGS) entry which is preliminary data.</text>
</comment>
<keyword evidence="3" id="KW-1185">Reference proteome</keyword>
<reference evidence="3" key="1">
    <citation type="submission" date="2016-06" db="EMBL/GenBank/DDBJ databases">
        <title>Parallel loss of symbiosis genes in relatives of nitrogen-fixing non-legume Parasponia.</title>
        <authorList>
            <person name="Van Velzen R."/>
            <person name="Holmer R."/>
            <person name="Bu F."/>
            <person name="Rutten L."/>
            <person name="Van Zeijl A."/>
            <person name="Liu W."/>
            <person name="Santuari L."/>
            <person name="Cao Q."/>
            <person name="Sharma T."/>
            <person name="Shen D."/>
            <person name="Roswanjaya Y."/>
            <person name="Wardhani T."/>
            <person name="Kalhor M.S."/>
            <person name="Jansen J."/>
            <person name="Van den Hoogen J."/>
            <person name="Gungor B."/>
            <person name="Hartog M."/>
            <person name="Hontelez J."/>
            <person name="Verver J."/>
            <person name="Yang W.-C."/>
            <person name="Schijlen E."/>
            <person name="Repin R."/>
            <person name="Schilthuizen M."/>
            <person name="Schranz E."/>
            <person name="Heidstra R."/>
            <person name="Miyata K."/>
            <person name="Fedorova E."/>
            <person name="Kohlen W."/>
            <person name="Bisseling T."/>
            <person name="Smit S."/>
            <person name="Geurts R."/>
        </authorList>
    </citation>
    <scope>NUCLEOTIDE SEQUENCE [LARGE SCALE GENOMIC DNA]</scope>
    <source>
        <strain evidence="3">cv. WU1-14</strain>
    </source>
</reference>
<dbReference type="STRING" id="3476.A0A2P5CWQ1"/>
<feature type="compositionally biased region" description="Basic and acidic residues" evidence="1">
    <location>
        <begin position="166"/>
        <end position="184"/>
    </location>
</feature>
<dbReference type="EMBL" id="JXTB01000087">
    <property type="protein sequence ID" value="PON65474.1"/>
    <property type="molecule type" value="Genomic_DNA"/>
</dbReference>
<dbReference type="Pfam" id="PF14223">
    <property type="entry name" value="Retrotran_gag_2"/>
    <property type="match status" value="1"/>
</dbReference>
<organism evidence="2 3">
    <name type="scientific">Parasponia andersonii</name>
    <name type="common">Sponia andersonii</name>
    <dbReference type="NCBI Taxonomy" id="3476"/>
    <lineage>
        <taxon>Eukaryota</taxon>
        <taxon>Viridiplantae</taxon>
        <taxon>Streptophyta</taxon>
        <taxon>Embryophyta</taxon>
        <taxon>Tracheophyta</taxon>
        <taxon>Spermatophyta</taxon>
        <taxon>Magnoliopsida</taxon>
        <taxon>eudicotyledons</taxon>
        <taxon>Gunneridae</taxon>
        <taxon>Pentapetalae</taxon>
        <taxon>rosids</taxon>
        <taxon>fabids</taxon>
        <taxon>Rosales</taxon>
        <taxon>Cannabaceae</taxon>
        <taxon>Parasponia</taxon>
    </lineage>
</organism>
<proteinExistence type="predicted"/>
<evidence type="ECO:0000313" key="2">
    <source>
        <dbReference type="EMBL" id="PON65474.1"/>
    </source>
</evidence>
<feature type="region of interest" description="Disordered" evidence="1">
    <location>
        <begin position="112"/>
        <end position="184"/>
    </location>
</feature>